<sequence length="164" mass="18036">MTDDSNNTAVLPAEQLRDAVDALRQTVTTLLEGEASLTTYETAINSHDALLDQLAVHSLDAPTLAALERIEQFITLHAGTYYQTAIAKLDEKQKNRFISLFARRLLALDGLGPATARQLFQLGVFTPEHFFALTPKELAQLQLPPATLARLIPLHAQQSCADTR</sequence>
<dbReference type="Proteomes" id="UP000252204">
    <property type="component" value="Unassembled WGS sequence"/>
</dbReference>
<dbReference type="AlphaFoldDB" id="A0A365TNN4"/>
<reference evidence="2" key="1">
    <citation type="submission" date="2018-06" db="EMBL/GenBank/DDBJ databases">
        <title>Whole genome sequencing of four bacterial strains from South Shetland trench revealing bio-synthetic gene clusters.</title>
        <authorList>
            <person name="Abdel-Mageed W.M."/>
            <person name="Lehri B."/>
            <person name="Jarmusch S."/>
            <person name="Miranda K."/>
            <person name="Goodfellow M."/>
            <person name="Jaspars M."/>
            <person name="Karlyshev A.V."/>
        </authorList>
    </citation>
    <scope>NUCLEOTIDE SEQUENCE [LARGE SCALE GENOMIC DNA]</scope>
    <source>
        <strain evidence="2">SST4</strain>
    </source>
</reference>
<organism evidence="1 2">
    <name type="scientific">Vreelandella sulfidaeris</name>
    <dbReference type="NCBI Taxonomy" id="115553"/>
    <lineage>
        <taxon>Bacteria</taxon>
        <taxon>Pseudomonadati</taxon>
        <taxon>Pseudomonadota</taxon>
        <taxon>Gammaproteobacteria</taxon>
        <taxon>Oceanospirillales</taxon>
        <taxon>Halomonadaceae</taxon>
        <taxon>Vreelandella</taxon>
    </lineage>
</organism>
<evidence type="ECO:0000313" key="1">
    <source>
        <dbReference type="EMBL" id="RBI67505.1"/>
    </source>
</evidence>
<gene>
    <name evidence="1" type="ORF">DQ400_10260</name>
</gene>
<evidence type="ECO:0000313" key="2">
    <source>
        <dbReference type="Proteomes" id="UP000252204"/>
    </source>
</evidence>
<dbReference type="RefSeq" id="WP_113269690.1">
    <property type="nucleotide sequence ID" value="NZ_QNTU01000005.1"/>
</dbReference>
<accession>A0A365TNN4</accession>
<name>A0A365TNN4_9GAMM</name>
<dbReference type="EMBL" id="QNTU01000005">
    <property type="protein sequence ID" value="RBI67505.1"/>
    <property type="molecule type" value="Genomic_DNA"/>
</dbReference>
<keyword evidence="2" id="KW-1185">Reference proteome</keyword>
<dbReference type="OrthoDB" id="6164970at2"/>
<protein>
    <submittedName>
        <fullName evidence="1">Uncharacterized protein</fullName>
    </submittedName>
</protein>
<comment type="caution">
    <text evidence="1">The sequence shown here is derived from an EMBL/GenBank/DDBJ whole genome shotgun (WGS) entry which is preliminary data.</text>
</comment>
<dbReference type="Gene3D" id="1.10.150.20">
    <property type="entry name" value="5' to 3' exonuclease, C-terminal subdomain"/>
    <property type="match status" value="1"/>
</dbReference>
<proteinExistence type="predicted"/>